<evidence type="ECO:0000259" key="3">
    <source>
        <dbReference type="PROSITE" id="PS50240"/>
    </source>
</evidence>
<evidence type="ECO:0000256" key="2">
    <source>
        <dbReference type="SAM" id="SignalP"/>
    </source>
</evidence>
<reference evidence="5" key="1">
    <citation type="journal article" date="2015" name="Proc. Natl. Acad. Sci. U.S.A.">
        <title>Genome sequence of the Asian Tiger mosquito, Aedes albopictus, reveals insights into its biology, genetics, and evolution.</title>
        <authorList>
            <person name="Chen X.G."/>
            <person name="Jiang X."/>
            <person name="Gu J."/>
            <person name="Xu M."/>
            <person name="Wu Y."/>
            <person name="Deng Y."/>
            <person name="Zhang C."/>
            <person name="Bonizzoni M."/>
            <person name="Dermauw W."/>
            <person name="Vontas J."/>
            <person name="Armbruster P."/>
            <person name="Huang X."/>
            <person name="Yang Y."/>
            <person name="Zhang H."/>
            <person name="He W."/>
            <person name="Peng H."/>
            <person name="Liu Y."/>
            <person name="Wu K."/>
            <person name="Chen J."/>
            <person name="Lirakis M."/>
            <person name="Topalis P."/>
            <person name="Van Leeuwen T."/>
            <person name="Hall A.B."/>
            <person name="Jiang X."/>
            <person name="Thorpe C."/>
            <person name="Mueller R.L."/>
            <person name="Sun C."/>
            <person name="Waterhouse R.M."/>
            <person name="Yan G."/>
            <person name="Tu Z.J."/>
            <person name="Fang X."/>
            <person name="James A.A."/>
        </authorList>
    </citation>
    <scope>NUCLEOTIDE SEQUENCE [LARGE SCALE GENOMIC DNA]</scope>
    <source>
        <strain evidence="5">Foshan</strain>
    </source>
</reference>
<dbReference type="CDD" id="cd00190">
    <property type="entry name" value="Tryp_SPc"/>
    <property type="match status" value="1"/>
</dbReference>
<dbReference type="Proteomes" id="UP000069940">
    <property type="component" value="Unassembled WGS sequence"/>
</dbReference>
<comment type="similarity">
    <text evidence="1">Belongs to the peptidase S1 family. CLIP subfamily.</text>
</comment>
<dbReference type="GeneID" id="109427039"/>
<evidence type="ECO:0000256" key="1">
    <source>
        <dbReference type="ARBA" id="ARBA00024195"/>
    </source>
</evidence>
<dbReference type="InterPro" id="IPR018114">
    <property type="entry name" value="TRYPSIN_HIS"/>
</dbReference>
<dbReference type="InterPro" id="IPR043504">
    <property type="entry name" value="Peptidase_S1_PA_chymotrypsin"/>
</dbReference>
<sequence>MPSIPLILIASLLTITIATNQHQSTNALYRCGIRKRFGAQLIHHGQTAGLGQWPWHAAIYHRIDSRTSPNGTYKCGATLIDQQHVLTAAHCVIAQTGQSLKPHQLLIHLGKHDLYKFDGQLQIVNVSEVHIHEEFSPNRNDVALLVLGEVVRYSEYVAPICLEQVPGGRADDLVGQRGWVAGWGINENGTLSEVLKTTQMPVVDITECARSDPNLFGRFVSQAVFCASDRNGTSVCLGDSGGGMYFSTGDRWELRGIVSFGSESETGSCDTGKYIMFTNVAHYYPWIRNLTDGRVGHINIVSKRISERKCEEYALKARKRSNGVCNNVRSPHTVSVINEGFNTKCSGTIISELFVLSSATCAKHYFKTWKIRVGSQEDIDIAEAIVHPNYNSKRRLNNLMLFKLSQPLSLGSRLLPACLANPATENLYDSLMVTGYTGKYRRFYENVNIKAVSTAECIARQTTQNDTRIVSPVEVCVVARHEEEFDGEDYLVTGITGASLQTFNSRSCLFTTLGVSNADGLELEVYTRVASHLEWIEAFVWGDEYLEDEQTATDGALEDVEMGTETVQEATTTTSPRAANLYNKYSHDFYFPDGLKNV</sequence>
<dbReference type="PANTHER" id="PTHR24260">
    <property type="match status" value="1"/>
</dbReference>
<evidence type="ECO:0000313" key="4">
    <source>
        <dbReference type="EnsemblMetazoa" id="AALFPA23_022117.P32760"/>
    </source>
</evidence>
<dbReference type="InterPro" id="IPR001254">
    <property type="entry name" value="Trypsin_dom"/>
</dbReference>
<proteinExistence type="inferred from homology"/>
<dbReference type="Gene3D" id="2.40.10.10">
    <property type="entry name" value="Trypsin-like serine proteases"/>
    <property type="match status" value="2"/>
</dbReference>
<dbReference type="PRINTS" id="PR00722">
    <property type="entry name" value="CHYMOTRYPSIN"/>
</dbReference>
<name>A0ABM1ZVS0_AEDAL</name>
<feature type="domain" description="Peptidase S1" evidence="3">
    <location>
        <begin position="300"/>
        <end position="541"/>
    </location>
</feature>
<dbReference type="RefSeq" id="XP_019558134.3">
    <property type="nucleotide sequence ID" value="XM_019702589.3"/>
</dbReference>
<dbReference type="InterPro" id="IPR051333">
    <property type="entry name" value="CLIP_Serine_Protease"/>
</dbReference>
<feature type="domain" description="Peptidase S1" evidence="3">
    <location>
        <begin position="42"/>
        <end position="292"/>
    </location>
</feature>
<feature type="signal peptide" evidence="2">
    <location>
        <begin position="1"/>
        <end position="18"/>
    </location>
</feature>
<dbReference type="InterPro" id="IPR009003">
    <property type="entry name" value="Peptidase_S1_PA"/>
</dbReference>
<dbReference type="SUPFAM" id="SSF50494">
    <property type="entry name" value="Trypsin-like serine proteases"/>
    <property type="match status" value="2"/>
</dbReference>
<protein>
    <recommendedName>
        <fullName evidence="3">Peptidase S1 domain-containing protein</fullName>
    </recommendedName>
</protein>
<keyword evidence="5" id="KW-1185">Reference proteome</keyword>
<dbReference type="SMART" id="SM00020">
    <property type="entry name" value="Tryp_SPc"/>
    <property type="match status" value="2"/>
</dbReference>
<evidence type="ECO:0000313" key="5">
    <source>
        <dbReference type="Proteomes" id="UP000069940"/>
    </source>
</evidence>
<dbReference type="Pfam" id="PF00089">
    <property type="entry name" value="Trypsin"/>
    <property type="match status" value="2"/>
</dbReference>
<feature type="chain" id="PRO_5047197560" description="Peptidase S1 domain-containing protein" evidence="2">
    <location>
        <begin position="19"/>
        <end position="598"/>
    </location>
</feature>
<organism evidence="4 5">
    <name type="scientific">Aedes albopictus</name>
    <name type="common">Asian tiger mosquito</name>
    <name type="synonym">Stegomyia albopicta</name>
    <dbReference type="NCBI Taxonomy" id="7160"/>
    <lineage>
        <taxon>Eukaryota</taxon>
        <taxon>Metazoa</taxon>
        <taxon>Ecdysozoa</taxon>
        <taxon>Arthropoda</taxon>
        <taxon>Hexapoda</taxon>
        <taxon>Insecta</taxon>
        <taxon>Pterygota</taxon>
        <taxon>Neoptera</taxon>
        <taxon>Endopterygota</taxon>
        <taxon>Diptera</taxon>
        <taxon>Nematocera</taxon>
        <taxon>Culicoidea</taxon>
        <taxon>Culicidae</taxon>
        <taxon>Culicinae</taxon>
        <taxon>Aedini</taxon>
        <taxon>Aedes</taxon>
        <taxon>Stegomyia</taxon>
    </lineage>
</organism>
<dbReference type="PANTHER" id="PTHR24260:SF136">
    <property type="entry name" value="GH08193P-RELATED"/>
    <property type="match status" value="1"/>
</dbReference>
<accession>A0ABM1ZVS0</accession>
<dbReference type="PROSITE" id="PS00134">
    <property type="entry name" value="TRYPSIN_HIS"/>
    <property type="match status" value="1"/>
</dbReference>
<keyword evidence="2" id="KW-0732">Signal</keyword>
<reference evidence="4" key="2">
    <citation type="submission" date="2025-05" db="UniProtKB">
        <authorList>
            <consortium name="EnsemblMetazoa"/>
        </authorList>
    </citation>
    <scope>IDENTIFICATION</scope>
    <source>
        <strain evidence="4">Foshan</strain>
    </source>
</reference>
<dbReference type="EnsemblMetazoa" id="AALFPA23_022117.R32760">
    <property type="protein sequence ID" value="AALFPA23_022117.P32760"/>
    <property type="gene ID" value="AALFPA23_022117"/>
</dbReference>
<dbReference type="PROSITE" id="PS50240">
    <property type="entry name" value="TRYPSIN_DOM"/>
    <property type="match status" value="2"/>
</dbReference>
<dbReference type="InterPro" id="IPR001314">
    <property type="entry name" value="Peptidase_S1A"/>
</dbReference>